<accession>A0A9P1MW90</accession>
<name>A0A9P1MW90_9PELO</name>
<dbReference type="AlphaFoldDB" id="A0A9P1MW90"/>
<evidence type="ECO:0000313" key="3">
    <source>
        <dbReference type="Proteomes" id="UP001152747"/>
    </source>
</evidence>
<evidence type="ECO:0000313" key="2">
    <source>
        <dbReference type="EMBL" id="CAI5441188.1"/>
    </source>
</evidence>
<dbReference type="EMBL" id="CANHGI010000002">
    <property type="protein sequence ID" value="CAI5441188.1"/>
    <property type="molecule type" value="Genomic_DNA"/>
</dbReference>
<reference evidence="2" key="1">
    <citation type="submission" date="2022-11" db="EMBL/GenBank/DDBJ databases">
        <authorList>
            <person name="Kikuchi T."/>
        </authorList>
    </citation>
    <scope>NUCLEOTIDE SEQUENCE</scope>
    <source>
        <strain evidence="2">PS1010</strain>
    </source>
</reference>
<sequence>MNQQLEKIEEGENWKQFRIKILDEVDQKLTEHFAKCGDVELAVEWKSLAEKLRKSEFSSTKQSDGGGKMTKKRQPSKSAPYKK</sequence>
<evidence type="ECO:0000256" key="1">
    <source>
        <dbReference type="SAM" id="MobiDB-lite"/>
    </source>
</evidence>
<feature type="compositionally biased region" description="Basic residues" evidence="1">
    <location>
        <begin position="69"/>
        <end position="83"/>
    </location>
</feature>
<proteinExistence type="predicted"/>
<gene>
    <name evidence="2" type="ORF">CAMP_LOCUS3825</name>
</gene>
<protein>
    <submittedName>
        <fullName evidence="2">Uncharacterized protein</fullName>
    </submittedName>
</protein>
<feature type="region of interest" description="Disordered" evidence="1">
    <location>
        <begin position="53"/>
        <end position="83"/>
    </location>
</feature>
<organism evidence="2 3">
    <name type="scientific">Caenorhabditis angaria</name>
    <dbReference type="NCBI Taxonomy" id="860376"/>
    <lineage>
        <taxon>Eukaryota</taxon>
        <taxon>Metazoa</taxon>
        <taxon>Ecdysozoa</taxon>
        <taxon>Nematoda</taxon>
        <taxon>Chromadorea</taxon>
        <taxon>Rhabditida</taxon>
        <taxon>Rhabditina</taxon>
        <taxon>Rhabditomorpha</taxon>
        <taxon>Rhabditoidea</taxon>
        <taxon>Rhabditidae</taxon>
        <taxon>Peloderinae</taxon>
        <taxon>Caenorhabditis</taxon>
    </lineage>
</organism>
<comment type="caution">
    <text evidence="2">The sequence shown here is derived from an EMBL/GenBank/DDBJ whole genome shotgun (WGS) entry which is preliminary data.</text>
</comment>
<dbReference type="Proteomes" id="UP001152747">
    <property type="component" value="Unassembled WGS sequence"/>
</dbReference>
<keyword evidence="3" id="KW-1185">Reference proteome</keyword>